<evidence type="ECO:0000256" key="1">
    <source>
        <dbReference type="SAM" id="MobiDB-lite"/>
    </source>
</evidence>
<gene>
    <name evidence="3 5" type="ORF">P152DRAFT_427364</name>
</gene>
<feature type="region of interest" description="Disordered" evidence="1">
    <location>
        <begin position="164"/>
        <end position="187"/>
    </location>
</feature>
<dbReference type="InterPro" id="IPR042511">
    <property type="entry name" value="Sld3"/>
</dbReference>
<dbReference type="OrthoDB" id="5395343at2759"/>
<feature type="compositionally biased region" description="Basic and acidic residues" evidence="1">
    <location>
        <begin position="499"/>
        <end position="511"/>
    </location>
</feature>
<dbReference type="Gene3D" id="1.20.58.2130">
    <property type="match status" value="1"/>
</dbReference>
<dbReference type="GO" id="GO:0006270">
    <property type="term" value="P:DNA replication initiation"/>
    <property type="evidence" value="ECO:0007669"/>
    <property type="project" value="InterPro"/>
</dbReference>
<feature type="non-terminal residue" evidence="3">
    <location>
        <position position="652"/>
    </location>
</feature>
<dbReference type="RefSeq" id="XP_033539120.1">
    <property type="nucleotide sequence ID" value="XM_033677296.1"/>
</dbReference>
<feature type="region of interest" description="Disordered" evidence="1">
    <location>
        <begin position="477"/>
        <end position="544"/>
    </location>
</feature>
<organism evidence="3">
    <name type="scientific">Eremomyces bilateralis CBS 781.70</name>
    <dbReference type="NCBI Taxonomy" id="1392243"/>
    <lineage>
        <taxon>Eukaryota</taxon>
        <taxon>Fungi</taxon>
        <taxon>Dikarya</taxon>
        <taxon>Ascomycota</taxon>
        <taxon>Pezizomycotina</taxon>
        <taxon>Dothideomycetes</taxon>
        <taxon>Dothideomycetes incertae sedis</taxon>
        <taxon>Eremomycetales</taxon>
        <taxon>Eremomycetaceae</taxon>
        <taxon>Eremomyces</taxon>
    </lineage>
</organism>
<feature type="region of interest" description="Disordered" evidence="1">
    <location>
        <begin position="431"/>
        <end position="450"/>
    </location>
</feature>
<dbReference type="AlphaFoldDB" id="A0A6G1GHY3"/>
<dbReference type="GO" id="GO:0031261">
    <property type="term" value="C:DNA replication preinitiation complex"/>
    <property type="evidence" value="ECO:0007669"/>
    <property type="project" value="TreeGrafter"/>
</dbReference>
<dbReference type="Pfam" id="PF08639">
    <property type="entry name" value="Sld3_STD"/>
    <property type="match status" value="1"/>
</dbReference>
<accession>A0A6G1GHY3</accession>
<name>A0A6G1GHY3_9PEZI</name>
<feature type="domain" description="DNA replication regulator Sld3 C-terminal" evidence="2">
    <location>
        <begin position="205"/>
        <end position="651"/>
    </location>
</feature>
<feature type="compositionally biased region" description="Basic and acidic residues" evidence="1">
    <location>
        <begin position="436"/>
        <end position="450"/>
    </location>
</feature>
<feature type="region of interest" description="Disordered" evidence="1">
    <location>
        <begin position="562"/>
        <end position="583"/>
    </location>
</feature>
<feature type="region of interest" description="Disordered" evidence="1">
    <location>
        <begin position="618"/>
        <end position="652"/>
    </location>
</feature>
<dbReference type="Proteomes" id="UP000504638">
    <property type="component" value="Unplaced"/>
</dbReference>
<proteinExistence type="predicted"/>
<reference evidence="3 5" key="1">
    <citation type="submission" date="2020-01" db="EMBL/GenBank/DDBJ databases">
        <authorList>
            <consortium name="DOE Joint Genome Institute"/>
            <person name="Haridas S."/>
            <person name="Albert R."/>
            <person name="Binder M."/>
            <person name="Bloem J."/>
            <person name="Labutti K."/>
            <person name="Salamov A."/>
            <person name="Andreopoulos B."/>
            <person name="Baker S.E."/>
            <person name="Barry K."/>
            <person name="Bills G."/>
            <person name="Bluhm B.H."/>
            <person name="Cannon C."/>
            <person name="Castanera R."/>
            <person name="Culley D.E."/>
            <person name="Daum C."/>
            <person name="Ezra D."/>
            <person name="Gonzalez J.B."/>
            <person name="Henrissat B."/>
            <person name="Kuo A."/>
            <person name="Liang C."/>
            <person name="Lipzen A."/>
            <person name="Lutzoni F."/>
            <person name="Magnuson J."/>
            <person name="Mondo S."/>
            <person name="Nolan M."/>
            <person name="Ohm R."/>
            <person name="Pangilinan J."/>
            <person name="Park H.-J."/>
            <person name="Ramirez L."/>
            <person name="Alfaro M."/>
            <person name="Sun H."/>
            <person name="Tritt A."/>
            <person name="Yoshinaga Y."/>
            <person name="Zwiers L.-H."/>
            <person name="Turgeon B.G."/>
            <person name="Goodwin S.B."/>
            <person name="Spatafora J.W."/>
            <person name="Crous P.W."/>
            <person name="Grigoriev I.V."/>
        </authorList>
    </citation>
    <scope>NUCLEOTIDE SEQUENCE</scope>
    <source>
        <strain evidence="3 5">CBS 781.70</strain>
    </source>
</reference>
<dbReference type="EMBL" id="ML975149">
    <property type="protein sequence ID" value="KAF1817489.1"/>
    <property type="molecule type" value="Genomic_DNA"/>
</dbReference>
<feature type="region of interest" description="Disordered" evidence="1">
    <location>
        <begin position="283"/>
        <end position="302"/>
    </location>
</feature>
<feature type="compositionally biased region" description="Polar residues" evidence="1">
    <location>
        <begin position="641"/>
        <end position="652"/>
    </location>
</feature>
<feature type="region of interest" description="Disordered" evidence="1">
    <location>
        <begin position="379"/>
        <end position="403"/>
    </location>
</feature>
<sequence>MLKSHPTSIYESPFILTPIRTIPRVNIPLCFLDAGNSSGPPAIPVCDLFSANIPVLEDEEQDTGGPLLSKILIAQLQAGQSKPFYAVERVKNRIYALRKLAIWVTTKDLAEISGAPEGDTQGFHKMVRPDEKENWWSGAMLHKKCHLKGKEPEKPRVPLFDMSVPPPKQNIPTPDIEQPPYGEPSTEDTGINHFEPERPLASAEDVFGNLVVEYLKILYTSRTSLAYFAKGPLSRARNHFSGSENGAVRISELSDHLKTMVLSASQMDTKYKEKIPETVRPIPIVPMSDDESPQKKKPKKPGIRKLKLKRDGLYGVEEEYIKQWWRNPGETVRVAHDDTLEQIIRRLASALRIRETLAQIVIILEILAIEQSPQYKSEVATRDDAESQIGDLEAGMPKKSKRKKKAQNLELVVDLLVDKLCIWQSMDEGIPAVTPDAKHGTSDQPENRDRPRSFCIEVIVPFYMARIPQLASSISKKLGGPSAPSPLRPKPAKAISSSKGEHPKVPLPDKKSARRPLQRIATETNSSATPRQHPKLARSSTDSLLPIKREVSEQPASLSAIPFAVSDTNHPSKRAASRGSMSQFSKFKQREVNLNAFSSATSAKVARKKQAESQLLREAIGQIRKPDRAKAGQEYLDGVEQQRSTTTKARKP</sequence>
<feature type="compositionally biased region" description="Polar residues" evidence="1">
    <location>
        <begin position="521"/>
        <end position="530"/>
    </location>
</feature>
<reference evidence="5" key="3">
    <citation type="submission" date="2025-04" db="UniProtKB">
        <authorList>
            <consortium name="RefSeq"/>
        </authorList>
    </citation>
    <scope>IDENTIFICATION</scope>
    <source>
        <strain evidence="5">CBS 781.70</strain>
    </source>
</reference>
<evidence type="ECO:0000313" key="5">
    <source>
        <dbReference type="RefSeq" id="XP_033539120.1"/>
    </source>
</evidence>
<dbReference type="InterPro" id="IPR013948">
    <property type="entry name" value="DNA_replication_reg_Sld3_C"/>
</dbReference>
<protein>
    <recommendedName>
        <fullName evidence="2">DNA replication regulator Sld3 C-terminal domain-containing protein</fullName>
    </recommendedName>
</protein>
<reference evidence="5" key="2">
    <citation type="submission" date="2020-04" db="EMBL/GenBank/DDBJ databases">
        <authorList>
            <consortium name="NCBI Genome Project"/>
        </authorList>
    </citation>
    <scope>NUCLEOTIDE SEQUENCE</scope>
    <source>
        <strain evidence="5">CBS 781.70</strain>
    </source>
</reference>
<evidence type="ECO:0000259" key="2">
    <source>
        <dbReference type="Pfam" id="PF08639"/>
    </source>
</evidence>
<dbReference type="GeneID" id="54417866"/>
<dbReference type="PANTHER" id="PTHR28067">
    <property type="entry name" value="DNA REPLICATION REGULATOR SLD3"/>
    <property type="match status" value="1"/>
</dbReference>
<keyword evidence="4" id="KW-1185">Reference proteome</keyword>
<dbReference type="PANTHER" id="PTHR28067:SF1">
    <property type="entry name" value="DNA REPLICATION REGULATOR SLD3"/>
    <property type="match status" value="1"/>
</dbReference>
<evidence type="ECO:0000313" key="3">
    <source>
        <dbReference type="EMBL" id="KAF1817489.1"/>
    </source>
</evidence>
<evidence type="ECO:0000313" key="4">
    <source>
        <dbReference type="Proteomes" id="UP000504638"/>
    </source>
</evidence>